<dbReference type="Proteomes" id="UP000758603">
    <property type="component" value="Unassembled WGS sequence"/>
</dbReference>
<sequence length="590" mass="68027">MDLSVKAIQEVIHPTAAFTYYDDSQVQPTTTSPTQVTWDNSLLNPKNRIDSLDLPQCPLWRIDGCSSLGMQYYAIPLFLSTLPPMRMDVFIHENQPEELRQQLELNIAFHTKDGARLSNLAISKYIIRVLGRWVMTAFEDLDAFEKFYRSVPFGTRLVLEKLSTRIQDVVVAVGRTHVLEHRLLSLPKLKEFWGSDFPFPNIIDLYELQVIRVLHDSVCLVRIGEELFIFKALMSGTKYLYHELKILCNLGSHPNVIGRPIHLVRKACNFGAKKAIVGFTTFYHCNGSLRDVLPQLRIHGKLSQAWQLTWAAQLTNALEHLRSTSGTYYPDLRLDNIVLSTSLDIVMVDFEQRGVWCEFAAPEVNAIEYIRFIATDERADEQDERADERLFPRDKQSGDDAHEKYWDMLRRLVPAVDVLEKNDDYVNAPQGYNVPWIALDPTEQEAAEVYMLGRVLWCIFEGVSGPQKAAVWQSYPWESDLEFPDFRQTPDEMRPLIERCARGRRQTLGSIIEREGSRLVLKGVPLSQQNPKDVQDAARRFWQTELQVAEEFLAMREVLKEQGNWPGNYYQRPTLREVLAELLAYQSKTV</sequence>
<dbReference type="PROSITE" id="PS50011">
    <property type="entry name" value="PROTEIN_KINASE_DOM"/>
    <property type="match status" value="1"/>
</dbReference>
<evidence type="ECO:0000313" key="3">
    <source>
        <dbReference type="Proteomes" id="UP000758603"/>
    </source>
</evidence>
<feature type="domain" description="Protein kinase" evidence="1">
    <location>
        <begin position="197"/>
        <end position="553"/>
    </location>
</feature>
<dbReference type="SUPFAM" id="SSF56112">
    <property type="entry name" value="Protein kinase-like (PK-like)"/>
    <property type="match status" value="1"/>
</dbReference>
<accession>A0A9P8UXH3</accession>
<dbReference type="OrthoDB" id="4062651at2759"/>
<evidence type="ECO:0000259" key="1">
    <source>
        <dbReference type="PROSITE" id="PS50011"/>
    </source>
</evidence>
<protein>
    <recommendedName>
        <fullName evidence="1">Protein kinase domain-containing protein</fullName>
    </recommendedName>
</protein>
<dbReference type="GO" id="GO:0004672">
    <property type="term" value="F:protein kinase activity"/>
    <property type="evidence" value="ECO:0007669"/>
    <property type="project" value="InterPro"/>
</dbReference>
<proteinExistence type="predicted"/>
<name>A0A9P8UXH3_9PEZI</name>
<comment type="caution">
    <text evidence="2">The sequence shown here is derived from an EMBL/GenBank/DDBJ whole genome shotgun (WGS) entry which is preliminary data.</text>
</comment>
<dbReference type="InterPro" id="IPR011009">
    <property type="entry name" value="Kinase-like_dom_sf"/>
</dbReference>
<dbReference type="GeneID" id="70135207"/>
<gene>
    <name evidence="2" type="ORF">BKA67DRAFT_653181</name>
</gene>
<dbReference type="InterPro" id="IPR000719">
    <property type="entry name" value="Prot_kinase_dom"/>
</dbReference>
<reference evidence="2" key="1">
    <citation type="journal article" date="2021" name="Nat. Commun.">
        <title>Genetic determinants of endophytism in the Arabidopsis root mycobiome.</title>
        <authorList>
            <person name="Mesny F."/>
            <person name="Miyauchi S."/>
            <person name="Thiergart T."/>
            <person name="Pickel B."/>
            <person name="Atanasova L."/>
            <person name="Karlsson M."/>
            <person name="Huettel B."/>
            <person name="Barry K.W."/>
            <person name="Haridas S."/>
            <person name="Chen C."/>
            <person name="Bauer D."/>
            <person name="Andreopoulos W."/>
            <person name="Pangilinan J."/>
            <person name="LaButti K."/>
            <person name="Riley R."/>
            <person name="Lipzen A."/>
            <person name="Clum A."/>
            <person name="Drula E."/>
            <person name="Henrissat B."/>
            <person name="Kohler A."/>
            <person name="Grigoriev I.V."/>
            <person name="Martin F.M."/>
            <person name="Hacquard S."/>
        </authorList>
    </citation>
    <scope>NUCLEOTIDE SEQUENCE</scope>
    <source>
        <strain evidence="2">MPI-SDFR-AT-0073</strain>
    </source>
</reference>
<dbReference type="EMBL" id="JAGPXC010000001">
    <property type="protein sequence ID" value="KAH6659978.1"/>
    <property type="molecule type" value="Genomic_DNA"/>
</dbReference>
<dbReference type="RefSeq" id="XP_045964109.1">
    <property type="nucleotide sequence ID" value="XM_046106316.1"/>
</dbReference>
<dbReference type="GO" id="GO:0005524">
    <property type="term" value="F:ATP binding"/>
    <property type="evidence" value="ECO:0007669"/>
    <property type="project" value="InterPro"/>
</dbReference>
<evidence type="ECO:0000313" key="2">
    <source>
        <dbReference type="EMBL" id="KAH6659978.1"/>
    </source>
</evidence>
<keyword evidence="3" id="KW-1185">Reference proteome</keyword>
<dbReference type="AlphaFoldDB" id="A0A9P8UXH3"/>
<dbReference type="Gene3D" id="1.10.510.10">
    <property type="entry name" value="Transferase(Phosphotransferase) domain 1"/>
    <property type="match status" value="1"/>
</dbReference>
<organism evidence="2 3">
    <name type="scientific">Truncatella angustata</name>
    <dbReference type="NCBI Taxonomy" id="152316"/>
    <lineage>
        <taxon>Eukaryota</taxon>
        <taxon>Fungi</taxon>
        <taxon>Dikarya</taxon>
        <taxon>Ascomycota</taxon>
        <taxon>Pezizomycotina</taxon>
        <taxon>Sordariomycetes</taxon>
        <taxon>Xylariomycetidae</taxon>
        <taxon>Amphisphaeriales</taxon>
        <taxon>Sporocadaceae</taxon>
        <taxon>Truncatella</taxon>
    </lineage>
</organism>